<feature type="region of interest" description="Disordered" evidence="2">
    <location>
        <begin position="59"/>
        <end position="88"/>
    </location>
</feature>
<dbReference type="GO" id="GO:0012505">
    <property type="term" value="C:endomembrane system"/>
    <property type="evidence" value="ECO:0007669"/>
    <property type="project" value="TreeGrafter"/>
</dbReference>
<dbReference type="InterPro" id="IPR013885">
    <property type="entry name" value="DUF1764_euk"/>
</dbReference>
<dbReference type="STRING" id="1151754.M9LXK2"/>
<dbReference type="SUPFAM" id="SSF48452">
    <property type="entry name" value="TPR-like"/>
    <property type="match status" value="1"/>
</dbReference>
<accession>M9LXK2</accession>
<organism evidence="3 4">
    <name type="scientific">Pseudozyma antarctica (strain T-34)</name>
    <name type="common">Yeast</name>
    <name type="synonym">Candida antarctica</name>
    <dbReference type="NCBI Taxonomy" id="1151754"/>
    <lineage>
        <taxon>Eukaryota</taxon>
        <taxon>Fungi</taxon>
        <taxon>Dikarya</taxon>
        <taxon>Basidiomycota</taxon>
        <taxon>Ustilaginomycotina</taxon>
        <taxon>Ustilaginomycetes</taxon>
        <taxon>Ustilaginales</taxon>
        <taxon>Ustilaginaceae</taxon>
        <taxon>Moesziomyces</taxon>
    </lineage>
</organism>
<dbReference type="Gene3D" id="1.25.40.10">
    <property type="entry name" value="Tetratricopeptide repeat domain"/>
    <property type="match status" value="1"/>
</dbReference>
<dbReference type="InterPro" id="IPR011990">
    <property type="entry name" value="TPR-like_helical_dom_sf"/>
</dbReference>
<feature type="region of interest" description="Disordered" evidence="2">
    <location>
        <begin position="135"/>
        <end position="160"/>
    </location>
</feature>
<evidence type="ECO:0000313" key="3">
    <source>
        <dbReference type="EMBL" id="GAC71655.1"/>
    </source>
</evidence>
<gene>
    <name evidence="3" type="ORF">PANT_5c00007</name>
</gene>
<protein>
    <submittedName>
        <fullName evidence="3">Uncharacterized protein</fullName>
    </submittedName>
</protein>
<dbReference type="InterPro" id="IPR019734">
    <property type="entry name" value="TPR_rpt"/>
</dbReference>
<dbReference type="GO" id="GO:0005740">
    <property type="term" value="C:mitochondrial envelope"/>
    <property type="evidence" value="ECO:0007669"/>
    <property type="project" value="TreeGrafter"/>
</dbReference>
<evidence type="ECO:0000256" key="1">
    <source>
        <dbReference type="PROSITE-ProRule" id="PRU00339"/>
    </source>
</evidence>
<dbReference type="GO" id="GO:0005829">
    <property type="term" value="C:cytosol"/>
    <property type="evidence" value="ECO:0007669"/>
    <property type="project" value="TreeGrafter"/>
</dbReference>
<dbReference type="PANTHER" id="PTHR46512:SF1">
    <property type="entry name" value="PEPTIDYLPROLYL ISOMERASE"/>
    <property type="match status" value="1"/>
</dbReference>
<feature type="compositionally biased region" description="Low complexity" evidence="2">
    <location>
        <begin position="325"/>
        <end position="337"/>
    </location>
</feature>
<evidence type="ECO:0000256" key="2">
    <source>
        <dbReference type="SAM" id="MobiDB-lite"/>
    </source>
</evidence>
<dbReference type="PROSITE" id="PS50005">
    <property type="entry name" value="TPR"/>
    <property type="match status" value="1"/>
</dbReference>
<dbReference type="GO" id="GO:0043066">
    <property type="term" value="P:negative regulation of apoptotic process"/>
    <property type="evidence" value="ECO:0007669"/>
    <property type="project" value="TreeGrafter"/>
</dbReference>
<dbReference type="Pfam" id="PF08576">
    <property type="entry name" value="DUF1764"/>
    <property type="match status" value="1"/>
</dbReference>
<dbReference type="EMBL" id="DF196771">
    <property type="protein sequence ID" value="GAC71655.1"/>
    <property type="molecule type" value="Genomic_DNA"/>
</dbReference>
<dbReference type="AlphaFoldDB" id="M9LXK2"/>
<dbReference type="OrthoDB" id="433738at2759"/>
<feature type="region of interest" description="Disordered" evidence="2">
    <location>
        <begin position="325"/>
        <end position="391"/>
    </location>
</feature>
<feature type="repeat" description="TPR" evidence="1">
    <location>
        <begin position="164"/>
        <end position="197"/>
    </location>
</feature>
<reference evidence="4" key="1">
    <citation type="journal article" date="2013" name="Genome Announc.">
        <title>Genome sequence of the basidiomycetous yeast Pseudozyma antarctica T-34, a producer of the glycolipid biosurfactants mannosylerythritol lipids.</title>
        <authorList>
            <person name="Morita T."/>
            <person name="Koike H."/>
            <person name="Koyama Y."/>
            <person name="Hagiwara H."/>
            <person name="Ito E."/>
            <person name="Fukuoka T."/>
            <person name="Imura T."/>
            <person name="Machida M."/>
            <person name="Kitamoto D."/>
        </authorList>
    </citation>
    <scope>NUCLEOTIDE SEQUENCE [LARGE SCALE GENOMIC DNA]</scope>
    <source>
        <strain evidence="4">T-34</strain>
    </source>
</reference>
<dbReference type="InterPro" id="IPR050754">
    <property type="entry name" value="FKBP4/5/8-like"/>
</dbReference>
<keyword evidence="1" id="KW-0802">TPR repeat</keyword>
<evidence type="ECO:0000313" key="4">
    <source>
        <dbReference type="Proteomes" id="UP000011976"/>
    </source>
</evidence>
<feature type="compositionally biased region" description="Low complexity" evidence="2">
    <location>
        <begin position="59"/>
        <end position="83"/>
    </location>
</feature>
<sequence length="480" mass="50073">MKWAGGCAVLKLKISRLGKDPFITLITLITPPTYLSTTATLNTGIDVNAAVMASASASASTSGSGSTSTPASGSGSAPGTASSHDSKLATGLSHKAAGNASFVSGDISAALSSYHHAVLYLSGLQTRSILGLVGESTTDSKPEDLDSDSDDGTASAPTSEVELSQVYSNMAACYLKQGRWDRALDAADKGLRADSRNVKAKFRRAQALRGQNNLYAARDYLQLTLDSLGNKRADARTGFEAELNKVQAEIGIKEAKARNKWVGFLGKNPGALSVDDPTDAQADVEAVGGHWQFGESVGFRDPKSKTPVAASAKAAVASEIDDIFSSTTTPKSGSSKATRSEASTSKAMKRSKSSQPSDRMVSQSNSSPASELKSKSKRKLESECVPSKKRAVQVVTDTSSSIPTSTAAPAPVKIRAKVLAGNGAYDAAKQSELDDFANSRGAGERKRTDDGLRIFSAAELGINDKGGDTELCPFDCNCCF</sequence>
<dbReference type="GO" id="GO:0044183">
    <property type="term" value="F:protein folding chaperone"/>
    <property type="evidence" value="ECO:0007669"/>
    <property type="project" value="TreeGrafter"/>
</dbReference>
<name>M9LXK2_PSEA3</name>
<dbReference type="GO" id="GO:0016020">
    <property type="term" value="C:membrane"/>
    <property type="evidence" value="ECO:0007669"/>
    <property type="project" value="TreeGrafter"/>
</dbReference>
<proteinExistence type="predicted"/>
<dbReference type="Proteomes" id="UP000011976">
    <property type="component" value="Unassembled WGS sequence"/>
</dbReference>
<feature type="compositionally biased region" description="Polar residues" evidence="2">
    <location>
        <begin position="353"/>
        <end position="369"/>
    </location>
</feature>
<dbReference type="PANTHER" id="PTHR46512">
    <property type="entry name" value="PEPTIDYLPROLYL ISOMERASE"/>
    <property type="match status" value="1"/>
</dbReference>
<dbReference type="SMART" id="SM00028">
    <property type="entry name" value="TPR"/>
    <property type="match status" value="3"/>
</dbReference>